<reference evidence="1" key="2">
    <citation type="journal article" date="2021" name="PeerJ">
        <title>Extensive microbial diversity within the chicken gut microbiome revealed by metagenomics and culture.</title>
        <authorList>
            <person name="Gilroy R."/>
            <person name="Ravi A."/>
            <person name="Getino M."/>
            <person name="Pursley I."/>
            <person name="Horton D.L."/>
            <person name="Alikhan N.F."/>
            <person name="Baker D."/>
            <person name="Gharbi K."/>
            <person name="Hall N."/>
            <person name="Watson M."/>
            <person name="Adriaenssens E.M."/>
            <person name="Foster-Nyarko E."/>
            <person name="Jarju S."/>
            <person name="Secka A."/>
            <person name="Antonio M."/>
            <person name="Oren A."/>
            <person name="Chaudhuri R.R."/>
            <person name="La Ragione R."/>
            <person name="Hildebrand F."/>
            <person name="Pallen M.J."/>
        </authorList>
    </citation>
    <scope>NUCLEOTIDE SEQUENCE</scope>
    <source>
        <strain evidence="1">D5-748</strain>
    </source>
</reference>
<sequence>MARYISAAVFAGLVFVLLFAAYTSEAVKRSRVTCTGIEVAIADSLRNSFVSRADVLDCLKKEYGECTGRALDSIDLVKIEKAVDARSAVRKSEAYLTKDGILHVDVTQREPIVRFQKAGGGFYADEEGFLFPLQSTYTAHVPVIDGAIPLHVDSGYKGRPEDEKEREWTDRMTGLIKYMAGSGIWAQNIVQITVFPGGDLVMIPRGGKEKFLFGQPVKIKEKFRKMERYYTGIVPEKGKDFYSTVNLKYDRQIICRQ</sequence>
<gene>
    <name evidence="1" type="ORF">IAC23_02340</name>
</gene>
<dbReference type="EMBL" id="JADIMO010000027">
    <property type="protein sequence ID" value="MBO8444520.1"/>
    <property type="molecule type" value="Genomic_DNA"/>
</dbReference>
<dbReference type="AlphaFoldDB" id="A0A9D9ECP9"/>
<evidence type="ECO:0000313" key="2">
    <source>
        <dbReference type="Proteomes" id="UP000823619"/>
    </source>
</evidence>
<evidence type="ECO:0008006" key="3">
    <source>
        <dbReference type="Google" id="ProtNLM"/>
    </source>
</evidence>
<organism evidence="1 2">
    <name type="scientific">Candidatus Cryptobacteroides merdavium</name>
    <dbReference type="NCBI Taxonomy" id="2840769"/>
    <lineage>
        <taxon>Bacteria</taxon>
        <taxon>Pseudomonadati</taxon>
        <taxon>Bacteroidota</taxon>
        <taxon>Bacteroidia</taxon>
        <taxon>Bacteroidales</taxon>
        <taxon>Candidatus Cryptobacteroides</taxon>
    </lineage>
</organism>
<proteinExistence type="predicted"/>
<name>A0A9D9ECP9_9BACT</name>
<dbReference type="Proteomes" id="UP000823619">
    <property type="component" value="Unassembled WGS sequence"/>
</dbReference>
<accession>A0A9D9ECP9</accession>
<evidence type="ECO:0000313" key="1">
    <source>
        <dbReference type="EMBL" id="MBO8444520.1"/>
    </source>
</evidence>
<comment type="caution">
    <text evidence="1">The sequence shown here is derived from an EMBL/GenBank/DDBJ whole genome shotgun (WGS) entry which is preliminary data.</text>
</comment>
<reference evidence="1" key="1">
    <citation type="submission" date="2020-10" db="EMBL/GenBank/DDBJ databases">
        <authorList>
            <person name="Gilroy R."/>
        </authorList>
    </citation>
    <scope>NUCLEOTIDE SEQUENCE</scope>
    <source>
        <strain evidence="1">D5-748</strain>
    </source>
</reference>
<protein>
    <recommendedName>
        <fullName evidence="3">Cell division protein FtsQ</fullName>
    </recommendedName>
</protein>